<dbReference type="SUPFAM" id="SSF53850">
    <property type="entry name" value="Periplasmic binding protein-like II"/>
    <property type="match status" value="1"/>
</dbReference>
<dbReference type="CDD" id="cd08422">
    <property type="entry name" value="PBP2_CrgA_like"/>
    <property type="match status" value="1"/>
</dbReference>
<dbReference type="GO" id="GO:0003677">
    <property type="term" value="F:DNA binding"/>
    <property type="evidence" value="ECO:0007669"/>
    <property type="project" value="UniProtKB-KW"/>
</dbReference>
<reference evidence="6" key="1">
    <citation type="submission" date="2016-07" db="EMBL/GenBank/DDBJ databases">
        <authorList>
            <person name="Kauffman K."/>
            <person name="Arevalo P."/>
            <person name="Polz M.F."/>
        </authorList>
    </citation>
    <scope>NUCLEOTIDE SEQUENCE</scope>
    <source>
        <strain evidence="6">10N.222.46.E12</strain>
    </source>
</reference>
<evidence type="ECO:0000256" key="2">
    <source>
        <dbReference type="ARBA" id="ARBA00023015"/>
    </source>
</evidence>
<evidence type="ECO:0000256" key="3">
    <source>
        <dbReference type="ARBA" id="ARBA00023125"/>
    </source>
</evidence>
<keyword evidence="2" id="KW-0805">Transcription regulation</keyword>
<dbReference type="InterPro" id="IPR036390">
    <property type="entry name" value="WH_DNA-bd_sf"/>
</dbReference>
<dbReference type="PANTHER" id="PTHR30537">
    <property type="entry name" value="HTH-TYPE TRANSCRIPTIONAL REGULATOR"/>
    <property type="match status" value="1"/>
</dbReference>
<evidence type="ECO:0000313" key="6">
    <source>
        <dbReference type="EMBL" id="PMP24196.1"/>
    </source>
</evidence>
<dbReference type="PROSITE" id="PS50931">
    <property type="entry name" value="HTH_LYSR"/>
    <property type="match status" value="1"/>
</dbReference>
<reference evidence="6" key="2">
    <citation type="journal article" date="2018" name="Nature">
        <title>A major lineage of non-tailed dsDNA viruses as unrecognized killers of marine bacteria.</title>
        <authorList>
            <person name="Kauffman K.M."/>
            <person name="Hussain F.A."/>
            <person name="Yang J."/>
            <person name="Arevalo P."/>
            <person name="Brown J.M."/>
            <person name="Chang W.K."/>
            <person name="VanInsberghe D."/>
            <person name="Elsherbini J."/>
            <person name="Sharma R.S."/>
            <person name="Cutler M.B."/>
            <person name="Kelly L."/>
            <person name="Polz M.F."/>
        </authorList>
    </citation>
    <scope>NUCLEOTIDE SEQUENCE</scope>
    <source>
        <strain evidence="6">10N.222.46.E12</strain>
    </source>
</reference>
<dbReference type="Gene3D" id="3.40.190.290">
    <property type="match status" value="1"/>
</dbReference>
<keyword evidence="4" id="KW-0804">Transcription</keyword>
<dbReference type="Gene3D" id="1.10.10.10">
    <property type="entry name" value="Winged helix-like DNA-binding domain superfamily/Winged helix DNA-binding domain"/>
    <property type="match status" value="1"/>
</dbReference>
<dbReference type="InterPro" id="IPR036388">
    <property type="entry name" value="WH-like_DNA-bd_sf"/>
</dbReference>
<dbReference type="GO" id="GO:0003700">
    <property type="term" value="F:DNA-binding transcription factor activity"/>
    <property type="evidence" value="ECO:0007669"/>
    <property type="project" value="InterPro"/>
</dbReference>
<protein>
    <submittedName>
        <fullName evidence="6">LysR family transcriptional regulator</fullName>
    </submittedName>
</protein>
<dbReference type="FunFam" id="1.10.10.10:FF:000001">
    <property type="entry name" value="LysR family transcriptional regulator"/>
    <property type="match status" value="1"/>
</dbReference>
<name>A0A7Z1MEY4_9VIBR</name>
<dbReference type="Pfam" id="PF03466">
    <property type="entry name" value="LysR_substrate"/>
    <property type="match status" value="1"/>
</dbReference>
<dbReference type="InterPro" id="IPR000847">
    <property type="entry name" value="LysR_HTH_N"/>
</dbReference>
<organism evidence="6">
    <name type="scientific">Vibrio cyclitrophicus</name>
    <dbReference type="NCBI Taxonomy" id="47951"/>
    <lineage>
        <taxon>Bacteria</taxon>
        <taxon>Pseudomonadati</taxon>
        <taxon>Pseudomonadota</taxon>
        <taxon>Gammaproteobacteria</taxon>
        <taxon>Vibrionales</taxon>
        <taxon>Vibrionaceae</taxon>
        <taxon>Vibrio</taxon>
    </lineage>
</organism>
<dbReference type="InterPro" id="IPR058163">
    <property type="entry name" value="LysR-type_TF_proteobact-type"/>
</dbReference>
<feature type="domain" description="HTH lysR-type" evidence="5">
    <location>
        <begin position="1"/>
        <end position="60"/>
    </location>
</feature>
<dbReference type="EMBL" id="MDBS01000067">
    <property type="protein sequence ID" value="PMP24196.1"/>
    <property type="molecule type" value="Genomic_DNA"/>
</dbReference>
<proteinExistence type="inferred from homology"/>
<comment type="similarity">
    <text evidence="1">Belongs to the LysR transcriptional regulatory family.</text>
</comment>
<dbReference type="PANTHER" id="PTHR30537:SF5">
    <property type="entry name" value="HTH-TYPE TRANSCRIPTIONAL ACTIVATOR TTDR-RELATED"/>
    <property type="match status" value="1"/>
</dbReference>
<dbReference type="RefSeq" id="WP_102384991.1">
    <property type="nucleotide sequence ID" value="NZ_CP090848.1"/>
</dbReference>
<dbReference type="InterPro" id="IPR005119">
    <property type="entry name" value="LysR_subst-bd"/>
</dbReference>
<comment type="caution">
    <text evidence="6">The sequence shown here is derived from an EMBL/GenBank/DDBJ whole genome shotgun (WGS) entry which is preliminary data.</text>
</comment>
<sequence>MNFDLKTLALFLRVVEIGKIGRAGEDFGLSTTNASQRVQQLEAELGVKLFHRSTRTITLTHDGEMFLPHARRIVDDVEEVANVFKGSESNVQGRLKVAVSASYGRHYIVPFIPELLELYPNLELEIDFNDKTEDLIEHGYDLAFRIGNLSSSNLLARRLADNPIMLVASPDYIEKYGAPESPEDLLKHRCLPLGHAVDWAFMSADGKVHNVSVANPISLNLGDAVSDLVESGMGIGMASYWHAGPSLKSGRVIQILPDYKLVNDTKIWAVRPPGRVLPVRVKVFLDFIEKKIVDTNKVRYEDLLM</sequence>
<gene>
    <name evidence="6" type="ORF">BCS90_05035</name>
</gene>
<evidence type="ECO:0000259" key="5">
    <source>
        <dbReference type="PROSITE" id="PS50931"/>
    </source>
</evidence>
<dbReference type="SUPFAM" id="SSF46785">
    <property type="entry name" value="Winged helix' DNA-binding domain"/>
    <property type="match status" value="1"/>
</dbReference>
<dbReference type="AlphaFoldDB" id="A0A7Z1MEY4"/>
<keyword evidence="3" id="KW-0238">DNA-binding</keyword>
<dbReference type="Pfam" id="PF00126">
    <property type="entry name" value="HTH_1"/>
    <property type="match status" value="1"/>
</dbReference>
<evidence type="ECO:0000256" key="4">
    <source>
        <dbReference type="ARBA" id="ARBA00023163"/>
    </source>
</evidence>
<evidence type="ECO:0000256" key="1">
    <source>
        <dbReference type="ARBA" id="ARBA00009437"/>
    </source>
</evidence>
<accession>A0A7Z1MEY4</accession>